<dbReference type="Gene3D" id="2.60.120.330">
    <property type="entry name" value="B-lactam Antibiotic, Isopenicillin N Synthase, Chain"/>
    <property type="match status" value="1"/>
</dbReference>
<protein>
    <submittedName>
        <fullName evidence="1">Uncharacterized protein</fullName>
    </submittedName>
</protein>
<dbReference type="SUPFAM" id="SSF51197">
    <property type="entry name" value="Clavaminate synthase-like"/>
    <property type="match status" value="1"/>
</dbReference>
<name>A0A6I1Q6R3_PARAM</name>
<evidence type="ECO:0000313" key="2">
    <source>
        <dbReference type="Proteomes" id="UP000592780"/>
    </source>
</evidence>
<dbReference type="RefSeq" id="WP_152854832.1">
    <property type="nucleotide sequence ID" value="NZ_JBNDLN010000003.1"/>
</dbReference>
<dbReference type="InterPro" id="IPR027443">
    <property type="entry name" value="IPNS-like_sf"/>
</dbReference>
<dbReference type="EMBL" id="JACHDD010000024">
    <property type="protein sequence ID" value="MBB5429342.1"/>
    <property type="molecule type" value="Genomic_DNA"/>
</dbReference>
<dbReference type="AlphaFoldDB" id="A0A6I1Q6R3"/>
<dbReference type="OrthoDB" id="1441538at2"/>
<organism evidence="1 2">
    <name type="scientific">Paraburkholderia atlantica</name>
    <dbReference type="NCBI Taxonomy" id="2654982"/>
    <lineage>
        <taxon>Bacteria</taxon>
        <taxon>Pseudomonadati</taxon>
        <taxon>Pseudomonadota</taxon>
        <taxon>Betaproteobacteria</taxon>
        <taxon>Burkholderiales</taxon>
        <taxon>Burkholderiaceae</taxon>
        <taxon>Paraburkholderia</taxon>
    </lineage>
</organism>
<sequence>MISALLGKVAFDEQRLAKDLALLEQHPPAPEVYSEFRVGTFHTYNLRNPCSEVNDTRLNAGNKDAGSTSLGVQLTYLDELLNVLFEPSAIRMVRVMKIHAGMLFPNRDMVEFGEAGRKFTRVHVMLKTNPTALHSESSDVFRMEAGDRVSACKWDTCCDQSRSQPAIYDDGRFEQQVRSSLIVYATGVRPSTPTMISRSELTYEEIDEKTGEPTKCT</sequence>
<gene>
    <name evidence="1" type="ORF">HDG40_007539</name>
</gene>
<evidence type="ECO:0000313" key="1">
    <source>
        <dbReference type="EMBL" id="MBB5429342.1"/>
    </source>
</evidence>
<accession>A0A6I1Q6R3</accession>
<comment type="caution">
    <text evidence="1">The sequence shown here is derived from an EMBL/GenBank/DDBJ whole genome shotgun (WGS) entry which is preliminary data.</text>
</comment>
<proteinExistence type="predicted"/>
<reference evidence="1 2" key="1">
    <citation type="submission" date="2020-08" db="EMBL/GenBank/DDBJ databases">
        <title>Genomic Encyclopedia of Type Strains, Phase IV (KMG-V): Genome sequencing to study the core and pangenomes of soil and plant-associated prokaryotes.</title>
        <authorList>
            <person name="Whitman W."/>
        </authorList>
    </citation>
    <scope>NUCLEOTIDE SEQUENCE [LARGE SCALE GENOMIC DNA]</scope>
    <source>
        <strain evidence="1 2">JPY158</strain>
    </source>
</reference>
<dbReference type="Proteomes" id="UP000592780">
    <property type="component" value="Unassembled WGS sequence"/>
</dbReference>
<keyword evidence="2" id="KW-1185">Reference proteome</keyword>